<evidence type="ECO:0000313" key="6">
    <source>
        <dbReference type="Proteomes" id="UP000823927"/>
    </source>
</evidence>
<dbReference type="GO" id="GO:0009044">
    <property type="term" value="F:xylan 1,4-beta-xylosidase activity"/>
    <property type="evidence" value="ECO:0007669"/>
    <property type="project" value="InterPro"/>
</dbReference>
<dbReference type="Pfam" id="PF01915">
    <property type="entry name" value="Glyco_hydro_3_C"/>
    <property type="match status" value="1"/>
</dbReference>
<dbReference type="InterPro" id="IPR036962">
    <property type="entry name" value="Glyco_hydro_3_N_sf"/>
</dbReference>
<keyword evidence="2" id="KW-0732">Signal</keyword>
<evidence type="ECO:0000313" key="5">
    <source>
        <dbReference type="EMBL" id="HIS48226.1"/>
    </source>
</evidence>
<comment type="similarity">
    <text evidence="1">Belongs to the glycosyl hydrolase 3 family.</text>
</comment>
<proteinExistence type="inferred from homology"/>
<dbReference type="SUPFAM" id="SSF51445">
    <property type="entry name" value="(Trans)glycosidases"/>
    <property type="match status" value="1"/>
</dbReference>
<dbReference type="Gene3D" id="3.40.50.1700">
    <property type="entry name" value="Glycoside hydrolase family 3 C-terminal domain"/>
    <property type="match status" value="1"/>
</dbReference>
<name>A0A9D1JRF3_9FIRM</name>
<sequence length="694" mass="76571">MDNAKIEKCREMARELVGKMTLEETASQLKFDAPAIPRLGIPAYNWWNEALHGVARAGTATVFPQAIAMAAMFDTEGMEKIADIISTEARAKFNAQSAEGDRGIYKGLTMWTPNINIFRDPRWGRGHETYGEDPYLTGELGKAFIRGLQGDGEYLKTSACAKHFAVHSGPESLRHEFNAEVSQKDLWETYLPAFEEAVTQAHVESVMGAYNRTNGEPCCGSKTLLVDILRGQWQFDGHVVSDCFALADFHEHHMVTKTATESAALAMKNGCDLNCGMTYLYVMKAYQEGLVSEEMIRQAAVRLFTTRYKLGLFDEDCQYHQIPLEANDTPQHRQAAREAAAKSMVLLENNGILPLDFKALSSVAVIGPTADSRKVLEGNYNGTSSHFITLLDGIRELCEENQVHMYYSQGCLLDNPTNEYEAMAEYKIGEVKAVARRSDVVFLCVGLDPTMEGEEGNDTTDGFGDKRRLGLSDPQKEMCEAVFSTGKPVVLLVTGGSSIDISPYNKQAAAVLYTWYSGEEGGHGAADIISGKCAPSGHLPITIYSESNTLPDFTDYAMKGRTYRYMTEDPLYTFGYGLSYTTFTLENAAASVQEDQVVCTLDIANTGNVPADLVLQAYIRYEGEAFEKPLCSLKYFDRISLAAGEKQTYTCVLPRKSFESVLENGQRCLLPGEYTIGFSHCGPKQVTAKAAVQL</sequence>
<dbReference type="Gene3D" id="2.60.40.10">
    <property type="entry name" value="Immunoglobulins"/>
    <property type="match status" value="1"/>
</dbReference>
<accession>A0A9D1JRF3</accession>
<comment type="caution">
    <text evidence="5">The sequence shown here is derived from an EMBL/GenBank/DDBJ whole genome shotgun (WGS) entry which is preliminary data.</text>
</comment>
<dbReference type="Pfam" id="PF00933">
    <property type="entry name" value="Glyco_hydro_3"/>
    <property type="match status" value="1"/>
</dbReference>
<dbReference type="InterPro" id="IPR001764">
    <property type="entry name" value="Glyco_hydro_3_N"/>
</dbReference>
<dbReference type="GO" id="GO:0045493">
    <property type="term" value="P:xylan catabolic process"/>
    <property type="evidence" value="ECO:0007669"/>
    <property type="project" value="InterPro"/>
</dbReference>
<dbReference type="SMART" id="SM01217">
    <property type="entry name" value="Fn3_like"/>
    <property type="match status" value="1"/>
</dbReference>
<evidence type="ECO:0000256" key="1">
    <source>
        <dbReference type="ARBA" id="ARBA00005336"/>
    </source>
</evidence>
<reference evidence="5" key="2">
    <citation type="journal article" date="2021" name="PeerJ">
        <title>Extensive microbial diversity within the chicken gut microbiome revealed by metagenomics and culture.</title>
        <authorList>
            <person name="Gilroy R."/>
            <person name="Ravi A."/>
            <person name="Getino M."/>
            <person name="Pursley I."/>
            <person name="Horton D.L."/>
            <person name="Alikhan N.F."/>
            <person name="Baker D."/>
            <person name="Gharbi K."/>
            <person name="Hall N."/>
            <person name="Watson M."/>
            <person name="Adriaenssens E.M."/>
            <person name="Foster-Nyarko E."/>
            <person name="Jarju S."/>
            <person name="Secka A."/>
            <person name="Antonio M."/>
            <person name="Oren A."/>
            <person name="Chaudhuri R.R."/>
            <person name="La Ragione R."/>
            <person name="Hildebrand F."/>
            <person name="Pallen M.J."/>
        </authorList>
    </citation>
    <scope>NUCLEOTIDE SEQUENCE</scope>
    <source>
        <strain evidence="5">CHK178-757</strain>
    </source>
</reference>
<dbReference type="GO" id="GO:0031222">
    <property type="term" value="P:arabinan catabolic process"/>
    <property type="evidence" value="ECO:0007669"/>
    <property type="project" value="TreeGrafter"/>
</dbReference>
<dbReference type="InterPro" id="IPR044993">
    <property type="entry name" value="BXL"/>
</dbReference>
<evidence type="ECO:0000256" key="2">
    <source>
        <dbReference type="ARBA" id="ARBA00022729"/>
    </source>
</evidence>
<protein>
    <submittedName>
        <fullName evidence="5">Glycoside hydrolase family 3 C-terminal domain-containing protein</fullName>
    </submittedName>
</protein>
<dbReference type="Proteomes" id="UP000823927">
    <property type="component" value="Unassembled WGS sequence"/>
</dbReference>
<feature type="domain" description="Fibronectin type III-like" evidence="4">
    <location>
        <begin position="613"/>
        <end position="680"/>
    </location>
</feature>
<dbReference type="InterPro" id="IPR017853">
    <property type="entry name" value="GH"/>
</dbReference>
<evidence type="ECO:0000256" key="3">
    <source>
        <dbReference type="ARBA" id="ARBA00022801"/>
    </source>
</evidence>
<dbReference type="PRINTS" id="PR00133">
    <property type="entry name" value="GLHYDRLASE3"/>
</dbReference>
<dbReference type="AlphaFoldDB" id="A0A9D1JRF3"/>
<dbReference type="InterPro" id="IPR002772">
    <property type="entry name" value="Glyco_hydro_3_C"/>
</dbReference>
<keyword evidence="3 5" id="KW-0378">Hydrolase</keyword>
<dbReference type="InterPro" id="IPR036881">
    <property type="entry name" value="Glyco_hydro_3_C_sf"/>
</dbReference>
<dbReference type="InterPro" id="IPR026891">
    <property type="entry name" value="Fn3-like"/>
</dbReference>
<evidence type="ECO:0000259" key="4">
    <source>
        <dbReference type="SMART" id="SM01217"/>
    </source>
</evidence>
<dbReference type="GO" id="GO:0046556">
    <property type="term" value="F:alpha-L-arabinofuranosidase activity"/>
    <property type="evidence" value="ECO:0007669"/>
    <property type="project" value="TreeGrafter"/>
</dbReference>
<dbReference type="InterPro" id="IPR013783">
    <property type="entry name" value="Ig-like_fold"/>
</dbReference>
<dbReference type="SUPFAM" id="SSF52279">
    <property type="entry name" value="Beta-D-glucan exohydrolase, C-terminal domain"/>
    <property type="match status" value="1"/>
</dbReference>
<dbReference type="PANTHER" id="PTHR42721:SF3">
    <property type="entry name" value="BETA-D-XYLOSIDASE 5-RELATED"/>
    <property type="match status" value="1"/>
</dbReference>
<dbReference type="Pfam" id="PF14310">
    <property type="entry name" value="Fn3-like"/>
    <property type="match status" value="1"/>
</dbReference>
<gene>
    <name evidence="5" type="ORF">IAB46_11865</name>
</gene>
<dbReference type="EMBL" id="DVIT01000047">
    <property type="protein sequence ID" value="HIS48226.1"/>
    <property type="molecule type" value="Genomic_DNA"/>
</dbReference>
<dbReference type="Gene3D" id="3.20.20.300">
    <property type="entry name" value="Glycoside hydrolase, family 3, N-terminal domain"/>
    <property type="match status" value="1"/>
</dbReference>
<dbReference type="PANTHER" id="PTHR42721">
    <property type="entry name" value="SUGAR HYDROLASE-RELATED"/>
    <property type="match status" value="1"/>
</dbReference>
<reference evidence="5" key="1">
    <citation type="submission" date="2020-10" db="EMBL/GenBank/DDBJ databases">
        <authorList>
            <person name="Gilroy R."/>
        </authorList>
    </citation>
    <scope>NUCLEOTIDE SEQUENCE</scope>
    <source>
        <strain evidence="5">CHK178-757</strain>
    </source>
</reference>
<organism evidence="5 6">
    <name type="scientific">Candidatus Scybalocola faecigallinarum</name>
    <dbReference type="NCBI Taxonomy" id="2840941"/>
    <lineage>
        <taxon>Bacteria</taxon>
        <taxon>Bacillati</taxon>
        <taxon>Bacillota</taxon>
        <taxon>Clostridia</taxon>
        <taxon>Lachnospirales</taxon>
        <taxon>Lachnospiraceae</taxon>
        <taxon>Lachnospiraceae incertae sedis</taxon>
        <taxon>Candidatus Scybalocola (ex Gilroy et al. 2021)</taxon>
    </lineage>
</organism>